<protein>
    <submittedName>
        <fullName evidence="1">Uncharacterized protein</fullName>
    </submittedName>
</protein>
<keyword evidence="2" id="KW-1185">Reference proteome</keyword>
<evidence type="ECO:0000313" key="1">
    <source>
        <dbReference type="EMBL" id="KAJ1362848.1"/>
    </source>
</evidence>
<sequence length="73" mass="7921">MDGKHAGASVINVDMYDGALTSETVTLWLTVSPRIIKCNPSLCSLHVCSSYIDIGVQKNENAYVKRGVKSVHV</sequence>
<dbReference type="EMBL" id="JAHQIW010004548">
    <property type="protein sequence ID" value="KAJ1362848.1"/>
    <property type="molecule type" value="Genomic_DNA"/>
</dbReference>
<evidence type="ECO:0000313" key="2">
    <source>
        <dbReference type="Proteomes" id="UP001196413"/>
    </source>
</evidence>
<accession>A0AAD5QSB7</accession>
<dbReference type="AlphaFoldDB" id="A0AAD5QSB7"/>
<dbReference type="Proteomes" id="UP001196413">
    <property type="component" value="Unassembled WGS sequence"/>
</dbReference>
<reference evidence="1" key="1">
    <citation type="submission" date="2021-06" db="EMBL/GenBank/DDBJ databases">
        <title>Parelaphostrongylus tenuis whole genome reference sequence.</title>
        <authorList>
            <person name="Garwood T.J."/>
            <person name="Larsen P.A."/>
            <person name="Fountain-Jones N.M."/>
            <person name="Garbe J.R."/>
            <person name="Macchietto M.G."/>
            <person name="Kania S.A."/>
            <person name="Gerhold R.W."/>
            <person name="Richards J.E."/>
            <person name="Wolf T.M."/>
        </authorList>
    </citation>
    <scope>NUCLEOTIDE SEQUENCE</scope>
    <source>
        <strain evidence="1">MNPRO001-30</strain>
        <tissue evidence="1">Meninges</tissue>
    </source>
</reference>
<name>A0AAD5QSB7_PARTN</name>
<proteinExistence type="predicted"/>
<comment type="caution">
    <text evidence="1">The sequence shown here is derived from an EMBL/GenBank/DDBJ whole genome shotgun (WGS) entry which is preliminary data.</text>
</comment>
<organism evidence="1 2">
    <name type="scientific">Parelaphostrongylus tenuis</name>
    <name type="common">Meningeal worm</name>
    <dbReference type="NCBI Taxonomy" id="148309"/>
    <lineage>
        <taxon>Eukaryota</taxon>
        <taxon>Metazoa</taxon>
        <taxon>Ecdysozoa</taxon>
        <taxon>Nematoda</taxon>
        <taxon>Chromadorea</taxon>
        <taxon>Rhabditida</taxon>
        <taxon>Rhabditina</taxon>
        <taxon>Rhabditomorpha</taxon>
        <taxon>Strongyloidea</taxon>
        <taxon>Metastrongylidae</taxon>
        <taxon>Parelaphostrongylus</taxon>
    </lineage>
</organism>
<gene>
    <name evidence="1" type="ORF">KIN20_022544</name>
</gene>